<name>A0A7S1J100_9EUGL</name>
<feature type="transmembrane region" description="Helical" evidence="1">
    <location>
        <begin position="159"/>
        <end position="176"/>
    </location>
</feature>
<keyword evidence="1" id="KW-0812">Transmembrane</keyword>
<dbReference type="InterPro" id="IPR012336">
    <property type="entry name" value="Thioredoxin-like_fold"/>
</dbReference>
<dbReference type="SUPFAM" id="SSF52833">
    <property type="entry name" value="Thioredoxin-like"/>
    <property type="match status" value="1"/>
</dbReference>
<dbReference type="GO" id="GO:0004791">
    <property type="term" value="F:thioredoxin-disulfide reductase (NADPH) activity"/>
    <property type="evidence" value="ECO:0007669"/>
    <property type="project" value="TreeGrafter"/>
</dbReference>
<evidence type="ECO:0000259" key="2">
    <source>
        <dbReference type="PROSITE" id="PS51352"/>
    </source>
</evidence>
<dbReference type="GO" id="GO:0030178">
    <property type="term" value="P:negative regulation of Wnt signaling pathway"/>
    <property type="evidence" value="ECO:0007669"/>
    <property type="project" value="TreeGrafter"/>
</dbReference>
<dbReference type="PROSITE" id="PS51352">
    <property type="entry name" value="THIOREDOXIN_2"/>
    <property type="match status" value="1"/>
</dbReference>
<dbReference type="PANTHER" id="PTHR46472:SF1">
    <property type="entry name" value="NUCLEOREDOXIN"/>
    <property type="match status" value="1"/>
</dbReference>
<dbReference type="EMBL" id="HBGA01106587">
    <property type="protein sequence ID" value="CAD9028540.1"/>
    <property type="molecule type" value="Transcribed_RNA"/>
</dbReference>
<dbReference type="AlphaFoldDB" id="A0A7S1J100"/>
<protein>
    <recommendedName>
        <fullName evidence="2">Thioredoxin domain-containing protein</fullName>
    </recommendedName>
</protein>
<dbReference type="GO" id="GO:0031397">
    <property type="term" value="P:negative regulation of protein ubiquitination"/>
    <property type="evidence" value="ECO:0007669"/>
    <property type="project" value="TreeGrafter"/>
</dbReference>
<dbReference type="InterPro" id="IPR013766">
    <property type="entry name" value="Thioredoxin_domain"/>
</dbReference>
<dbReference type="Pfam" id="PF13905">
    <property type="entry name" value="Thioredoxin_8"/>
    <property type="match status" value="1"/>
</dbReference>
<reference evidence="3" key="1">
    <citation type="submission" date="2021-01" db="EMBL/GenBank/DDBJ databases">
        <authorList>
            <person name="Corre E."/>
            <person name="Pelletier E."/>
            <person name="Niang G."/>
            <person name="Scheremetjew M."/>
            <person name="Finn R."/>
            <person name="Kale V."/>
            <person name="Holt S."/>
            <person name="Cochrane G."/>
            <person name="Meng A."/>
            <person name="Brown T."/>
            <person name="Cohen L."/>
        </authorList>
    </citation>
    <scope>NUCLEOTIDE SEQUENCE</scope>
    <source>
        <strain evidence="3">NIES-381</strain>
    </source>
</reference>
<dbReference type="PANTHER" id="PTHR46472">
    <property type="entry name" value="NUCLEOREDOXIN"/>
    <property type="match status" value="1"/>
</dbReference>
<dbReference type="InterPro" id="IPR036249">
    <property type="entry name" value="Thioredoxin-like_sf"/>
</dbReference>
<sequence>MSDEMVKIVGEVLVRHAEDDALEPCSTRDVLKGKVVGVYFSAHWCPPCRAFTPVLVTFYKKMKEKGQEFEIIFVSSDSNQEAFTEYYKSMPWLAVPFDDLRKKKLHGQFGTQGIPHFALMEPDGTLITNSARGFVNNDPNGVEFPWRNKEAPSTPGGGLRGYLPVLYFFVFCYVFWSSRGSSASKDASDGS</sequence>
<keyword evidence="1" id="KW-1133">Transmembrane helix</keyword>
<evidence type="ECO:0000313" key="3">
    <source>
        <dbReference type="EMBL" id="CAD9028540.1"/>
    </source>
</evidence>
<feature type="domain" description="Thioredoxin" evidence="2">
    <location>
        <begin position="1"/>
        <end position="155"/>
    </location>
</feature>
<evidence type="ECO:0000256" key="1">
    <source>
        <dbReference type="SAM" id="Phobius"/>
    </source>
</evidence>
<gene>
    <name evidence="3" type="ORF">EGYM00392_LOCUS39675</name>
</gene>
<keyword evidence="1" id="KW-0472">Membrane</keyword>
<dbReference type="GO" id="GO:0005634">
    <property type="term" value="C:nucleus"/>
    <property type="evidence" value="ECO:0007669"/>
    <property type="project" value="TreeGrafter"/>
</dbReference>
<dbReference type="Gene3D" id="3.40.30.10">
    <property type="entry name" value="Glutaredoxin"/>
    <property type="match status" value="1"/>
</dbReference>
<organism evidence="3">
    <name type="scientific">Eutreptiella gymnastica</name>
    <dbReference type="NCBI Taxonomy" id="73025"/>
    <lineage>
        <taxon>Eukaryota</taxon>
        <taxon>Discoba</taxon>
        <taxon>Euglenozoa</taxon>
        <taxon>Euglenida</taxon>
        <taxon>Spirocuta</taxon>
        <taxon>Euglenophyceae</taxon>
        <taxon>Eutreptiales</taxon>
        <taxon>Eutreptiaceae</taxon>
        <taxon>Eutreptiella</taxon>
    </lineage>
</organism>
<accession>A0A7S1J100</accession>
<proteinExistence type="predicted"/>